<proteinExistence type="predicted"/>
<dbReference type="Proteomes" id="UP000183376">
    <property type="component" value="Chromosome I"/>
</dbReference>
<keyword evidence="1" id="KW-1133">Transmembrane helix</keyword>
<keyword evidence="3" id="KW-1185">Reference proteome</keyword>
<organism evidence="2 3">
    <name type="scientific">Allokutzneria albata</name>
    <name type="common">Kibdelosporangium albatum</name>
    <dbReference type="NCBI Taxonomy" id="211114"/>
    <lineage>
        <taxon>Bacteria</taxon>
        <taxon>Bacillati</taxon>
        <taxon>Actinomycetota</taxon>
        <taxon>Actinomycetes</taxon>
        <taxon>Pseudonocardiales</taxon>
        <taxon>Pseudonocardiaceae</taxon>
        <taxon>Allokutzneria</taxon>
    </lineage>
</organism>
<dbReference type="eggNOG" id="ENOG5033W20">
    <property type="taxonomic scope" value="Bacteria"/>
</dbReference>
<accession>A0A1G9Z035</accession>
<sequence length="191" mass="20047">MSQPSQKPAQINAKVKSTAIKAGKYVGLKLLNYAIFLLVLAGLWWYFFGGSGGNSGGGGGGGGQGHKPRLDSEPDSTVLVVYQAVASNNAREACVSFTPEAAATFARNMGAETCDQAIQQLNTQVTNKVAYNDTSIPPKKIMTSGSKSSISSCEMNVNGGKRLGLFILQRLSDGGWIIADHESEPADCITG</sequence>
<keyword evidence="1" id="KW-0812">Transmembrane</keyword>
<keyword evidence="1" id="KW-0472">Membrane</keyword>
<evidence type="ECO:0000313" key="3">
    <source>
        <dbReference type="Proteomes" id="UP000183376"/>
    </source>
</evidence>
<dbReference type="OrthoDB" id="5181787at2"/>
<feature type="transmembrane region" description="Helical" evidence="1">
    <location>
        <begin position="30"/>
        <end position="48"/>
    </location>
</feature>
<evidence type="ECO:0000313" key="2">
    <source>
        <dbReference type="EMBL" id="SDN14759.1"/>
    </source>
</evidence>
<name>A0A1G9Z035_ALLAB</name>
<reference evidence="2 3" key="1">
    <citation type="submission" date="2016-10" db="EMBL/GenBank/DDBJ databases">
        <authorList>
            <person name="de Groot N.N."/>
        </authorList>
    </citation>
    <scope>NUCLEOTIDE SEQUENCE [LARGE SCALE GENOMIC DNA]</scope>
    <source>
        <strain evidence="2 3">DSM 44149</strain>
    </source>
</reference>
<dbReference type="AlphaFoldDB" id="A0A1G9Z035"/>
<dbReference type="RefSeq" id="WP_156050521.1">
    <property type="nucleotide sequence ID" value="NZ_JOEF01000002.1"/>
</dbReference>
<evidence type="ECO:0000256" key="1">
    <source>
        <dbReference type="SAM" id="Phobius"/>
    </source>
</evidence>
<gene>
    <name evidence="2" type="ORF">SAMN04489726_5175</name>
</gene>
<protein>
    <submittedName>
        <fullName evidence="2">Uncharacterized protein</fullName>
    </submittedName>
</protein>
<dbReference type="EMBL" id="LT629701">
    <property type="protein sequence ID" value="SDN14759.1"/>
    <property type="molecule type" value="Genomic_DNA"/>
</dbReference>